<feature type="chain" id="PRO_5040117571" description="Fimbrial-type adhesion domain-containing protein" evidence="5">
    <location>
        <begin position="24"/>
        <end position="170"/>
    </location>
</feature>
<dbReference type="GO" id="GO:0043709">
    <property type="term" value="P:cell adhesion involved in single-species biofilm formation"/>
    <property type="evidence" value="ECO:0007669"/>
    <property type="project" value="TreeGrafter"/>
</dbReference>
<comment type="caution">
    <text evidence="7">The sequence shown here is derived from an EMBL/GenBank/DDBJ whole genome shotgun (WGS) entry which is preliminary data.</text>
</comment>
<name>A0A9Q6IKF6_9PSED</name>
<gene>
    <name evidence="7" type="ORF">DMX08_05595</name>
</gene>
<reference evidence="7 8" key="1">
    <citation type="submission" date="2018-06" db="EMBL/GenBank/DDBJ databases">
        <title>Pseudomonas diversity within urban Lake Michigan freshwaters.</title>
        <authorList>
            <person name="Batrich M."/>
            <person name="Hatzopoulos T."/>
            <person name="Putonti C."/>
        </authorList>
    </citation>
    <scope>NUCLEOTIDE SEQUENCE [LARGE SCALE GENOMIC DNA]</scope>
    <source>
        <strain evidence="7 8">MB-090624</strain>
    </source>
</reference>
<dbReference type="InterPro" id="IPR000259">
    <property type="entry name" value="Adhesion_dom_fimbrial"/>
</dbReference>
<dbReference type="GO" id="GO:0009289">
    <property type="term" value="C:pilus"/>
    <property type="evidence" value="ECO:0007669"/>
    <property type="project" value="UniProtKB-SubCell"/>
</dbReference>
<accession>A0A9Q6IKF6</accession>
<dbReference type="Pfam" id="PF00419">
    <property type="entry name" value="Fimbrial"/>
    <property type="match status" value="1"/>
</dbReference>
<dbReference type="Gene3D" id="2.60.40.1090">
    <property type="entry name" value="Fimbrial-type adhesion domain"/>
    <property type="match status" value="1"/>
</dbReference>
<keyword evidence="3 5" id="KW-0732">Signal</keyword>
<dbReference type="InterPro" id="IPR036937">
    <property type="entry name" value="Adhesion_dom_fimbrial_sf"/>
</dbReference>
<comment type="subcellular location">
    <subcellularLocation>
        <location evidence="1">Fimbrium</location>
    </subcellularLocation>
</comment>
<keyword evidence="4" id="KW-0281">Fimbrium</keyword>
<evidence type="ECO:0000256" key="2">
    <source>
        <dbReference type="ARBA" id="ARBA00006671"/>
    </source>
</evidence>
<dbReference type="PANTHER" id="PTHR33420:SF3">
    <property type="entry name" value="FIMBRIAL SUBUNIT ELFA"/>
    <property type="match status" value="1"/>
</dbReference>
<dbReference type="InterPro" id="IPR008966">
    <property type="entry name" value="Adhesion_dom_sf"/>
</dbReference>
<evidence type="ECO:0000256" key="4">
    <source>
        <dbReference type="ARBA" id="ARBA00023263"/>
    </source>
</evidence>
<sequence>MKRSWWVAGLASCLSLAVSNAYAHDVELNFQGKVTESTCVVESSQDVGLHTVSVNAFNGVGSTSANEFFKISISGCDSTKLAGKFNASPSDVDTKTGGLVNKQPGGSNVQIKIMDSDGKTLNLVAGEPLKPVIYNDTDSYFPFVAQYYAADAIVTAGDVSAKLMFDLVYE</sequence>
<dbReference type="RefSeq" id="WP_110651502.1">
    <property type="nucleotide sequence ID" value="NZ_QJRN01000002.1"/>
</dbReference>
<evidence type="ECO:0000256" key="5">
    <source>
        <dbReference type="SAM" id="SignalP"/>
    </source>
</evidence>
<evidence type="ECO:0000256" key="1">
    <source>
        <dbReference type="ARBA" id="ARBA00004561"/>
    </source>
</evidence>
<dbReference type="EMBL" id="QJRN01000002">
    <property type="protein sequence ID" value="PYC43044.1"/>
    <property type="molecule type" value="Genomic_DNA"/>
</dbReference>
<organism evidence="7 8">
    <name type="scientific">Pseudomonas protegens</name>
    <dbReference type="NCBI Taxonomy" id="380021"/>
    <lineage>
        <taxon>Bacteria</taxon>
        <taxon>Pseudomonadati</taxon>
        <taxon>Pseudomonadota</taxon>
        <taxon>Gammaproteobacteria</taxon>
        <taxon>Pseudomonadales</taxon>
        <taxon>Pseudomonadaceae</taxon>
        <taxon>Pseudomonas</taxon>
    </lineage>
</organism>
<feature type="signal peptide" evidence="5">
    <location>
        <begin position="1"/>
        <end position="23"/>
    </location>
</feature>
<feature type="domain" description="Fimbrial-type adhesion" evidence="6">
    <location>
        <begin position="29"/>
        <end position="169"/>
    </location>
</feature>
<evidence type="ECO:0000259" key="6">
    <source>
        <dbReference type="Pfam" id="PF00419"/>
    </source>
</evidence>
<dbReference type="AlphaFoldDB" id="A0A9Q6IKF6"/>
<dbReference type="InterPro" id="IPR050263">
    <property type="entry name" value="Bact_Fimbrial_Adh_Pro"/>
</dbReference>
<evidence type="ECO:0000313" key="8">
    <source>
        <dbReference type="Proteomes" id="UP000248188"/>
    </source>
</evidence>
<dbReference type="PANTHER" id="PTHR33420">
    <property type="entry name" value="FIMBRIAL SUBUNIT ELFA-RELATED"/>
    <property type="match status" value="1"/>
</dbReference>
<evidence type="ECO:0000313" key="7">
    <source>
        <dbReference type="EMBL" id="PYC43044.1"/>
    </source>
</evidence>
<comment type="similarity">
    <text evidence="2">Belongs to the fimbrial protein family.</text>
</comment>
<protein>
    <recommendedName>
        <fullName evidence="6">Fimbrial-type adhesion domain-containing protein</fullName>
    </recommendedName>
</protein>
<dbReference type="SUPFAM" id="SSF49401">
    <property type="entry name" value="Bacterial adhesins"/>
    <property type="match status" value="1"/>
</dbReference>
<evidence type="ECO:0000256" key="3">
    <source>
        <dbReference type="ARBA" id="ARBA00022729"/>
    </source>
</evidence>
<dbReference type="Proteomes" id="UP000248188">
    <property type="component" value="Unassembled WGS sequence"/>
</dbReference>
<proteinExistence type="inferred from homology"/>